<evidence type="ECO:0000256" key="8">
    <source>
        <dbReference type="RuleBase" id="RU003699"/>
    </source>
</evidence>
<dbReference type="NCBIfam" id="TIGR01017">
    <property type="entry name" value="rpsD_bact"/>
    <property type="match status" value="1"/>
</dbReference>
<dbReference type="PROSITE" id="PS50889">
    <property type="entry name" value="S4"/>
    <property type="match status" value="1"/>
</dbReference>
<comment type="subunit">
    <text evidence="7">Part of the 30S ribosomal subunit. Contacts protein S5. The interaction surface between S4 and S5 is involved in control of translational fidelity.</text>
</comment>
<feature type="domain" description="RNA-binding S4" evidence="9">
    <location>
        <begin position="94"/>
        <end position="156"/>
    </location>
</feature>
<dbReference type="Proteomes" id="UP000192907">
    <property type="component" value="Unassembled WGS sequence"/>
</dbReference>
<comment type="function">
    <text evidence="7">One of the primary rRNA binding proteins, it binds directly to 16S rRNA where it nucleates assembly of the body of the 30S subunit.</text>
</comment>
<evidence type="ECO:0000256" key="5">
    <source>
        <dbReference type="ARBA" id="ARBA00023274"/>
    </source>
</evidence>
<evidence type="ECO:0000256" key="3">
    <source>
        <dbReference type="ARBA" id="ARBA00022884"/>
    </source>
</evidence>
<dbReference type="InterPro" id="IPR005709">
    <property type="entry name" value="Ribosomal_uS4_bac-type"/>
</dbReference>
<dbReference type="Gene3D" id="3.10.290.10">
    <property type="entry name" value="RNA-binding S4 domain"/>
    <property type="match status" value="1"/>
</dbReference>
<dbReference type="InterPro" id="IPR036986">
    <property type="entry name" value="S4_RNA-bd_sf"/>
</dbReference>
<dbReference type="NCBIfam" id="NF003717">
    <property type="entry name" value="PRK05327.1"/>
    <property type="match status" value="1"/>
</dbReference>
<dbReference type="HAMAP" id="MF_01306_B">
    <property type="entry name" value="Ribosomal_uS4_B"/>
    <property type="match status" value="1"/>
</dbReference>
<dbReference type="InterPro" id="IPR018079">
    <property type="entry name" value="Ribosomal_uS4_CS"/>
</dbReference>
<comment type="function">
    <text evidence="7">With S5 and S12 plays an important role in translational accuracy.</text>
</comment>
<comment type="similarity">
    <text evidence="1 7 8">Belongs to the universal ribosomal protein uS4 family.</text>
</comment>
<dbReference type="InterPro" id="IPR002942">
    <property type="entry name" value="S4_RNA-bd"/>
</dbReference>
<dbReference type="Gene3D" id="1.10.1050.10">
    <property type="entry name" value="Ribosomal Protein S4 Delta 41, Chain A, domain 1"/>
    <property type="match status" value="1"/>
</dbReference>
<keyword evidence="4 7" id="KW-0689">Ribosomal protein</keyword>
<dbReference type="PROSITE" id="PS00632">
    <property type="entry name" value="RIBOSOMAL_S4"/>
    <property type="match status" value="1"/>
</dbReference>
<dbReference type="SUPFAM" id="SSF55174">
    <property type="entry name" value="Alpha-L RNA-binding motif"/>
    <property type="match status" value="1"/>
</dbReference>
<dbReference type="InterPro" id="IPR001912">
    <property type="entry name" value="Ribosomal_uS4_N"/>
</dbReference>
<dbReference type="RefSeq" id="WP_132325388.1">
    <property type="nucleotide sequence ID" value="NZ_FWZT01000032.1"/>
</dbReference>
<dbReference type="PANTHER" id="PTHR11831:SF4">
    <property type="entry name" value="SMALL RIBOSOMAL SUBUNIT PROTEIN US4M"/>
    <property type="match status" value="1"/>
</dbReference>
<dbReference type="OrthoDB" id="9803672at2"/>
<dbReference type="GO" id="GO:0006412">
    <property type="term" value="P:translation"/>
    <property type="evidence" value="ECO:0007669"/>
    <property type="project" value="UniProtKB-UniRule"/>
</dbReference>
<dbReference type="EMBL" id="FWZT01000032">
    <property type="protein sequence ID" value="SMF78421.1"/>
    <property type="molecule type" value="Genomic_DNA"/>
</dbReference>
<keyword evidence="12" id="KW-1185">Reference proteome</keyword>
<dbReference type="CDD" id="cd00165">
    <property type="entry name" value="S4"/>
    <property type="match status" value="1"/>
</dbReference>
<sequence>MARYSGPRLRIMRALGVQLPGLSRKQWDARKPYPPGMHHGRHRKKLSVFGTQLQEKQKLRFNYGLGEKQFRRVVAMSFQKRGNPGENLLQFLERRLDNAIFRAGFAPTIPAARQLVVHGHVRINGKRVNKPSFLIKAGHEISLSEKASKFTHVEASLENPAIVRPEWLGVDAAKKTASVVAVPDHESVPFPIEINHIVEFYSK</sequence>
<evidence type="ECO:0000313" key="12">
    <source>
        <dbReference type="Proteomes" id="UP000192907"/>
    </source>
</evidence>
<reference evidence="12" key="1">
    <citation type="submission" date="2017-04" db="EMBL/GenBank/DDBJ databases">
        <authorList>
            <person name="Varghese N."/>
            <person name="Submissions S."/>
        </authorList>
    </citation>
    <scope>NUCLEOTIDE SEQUENCE [LARGE SCALE GENOMIC DNA]</scope>
    <source>
        <strain evidence="12">RKEM611</strain>
    </source>
</reference>
<evidence type="ECO:0000313" key="11">
    <source>
        <dbReference type="EMBL" id="SMF78421.1"/>
    </source>
</evidence>
<evidence type="ECO:0000259" key="9">
    <source>
        <dbReference type="SMART" id="SM00363"/>
    </source>
</evidence>
<keyword evidence="3 7" id="KW-0694">RNA-binding</keyword>
<dbReference type="SMART" id="SM01390">
    <property type="entry name" value="Ribosomal_S4"/>
    <property type="match status" value="1"/>
</dbReference>
<feature type="domain" description="Small ribosomal subunit protein uS4 N-terminal" evidence="10">
    <location>
        <begin position="3"/>
        <end position="93"/>
    </location>
</feature>
<organism evidence="11 12">
    <name type="scientific">Pseudobacteriovorax antillogorgiicola</name>
    <dbReference type="NCBI Taxonomy" id="1513793"/>
    <lineage>
        <taxon>Bacteria</taxon>
        <taxon>Pseudomonadati</taxon>
        <taxon>Bdellovibrionota</taxon>
        <taxon>Oligoflexia</taxon>
        <taxon>Oligoflexales</taxon>
        <taxon>Pseudobacteriovoracaceae</taxon>
        <taxon>Pseudobacteriovorax</taxon>
    </lineage>
</organism>
<dbReference type="PANTHER" id="PTHR11831">
    <property type="entry name" value="30S 40S RIBOSOMAL PROTEIN"/>
    <property type="match status" value="1"/>
</dbReference>
<keyword evidence="5 7" id="KW-0687">Ribonucleoprotein</keyword>
<dbReference type="GO" id="GO:0042274">
    <property type="term" value="P:ribosomal small subunit biogenesis"/>
    <property type="evidence" value="ECO:0007669"/>
    <property type="project" value="TreeGrafter"/>
</dbReference>
<dbReference type="FunFam" id="3.10.290.10:FF:000001">
    <property type="entry name" value="30S ribosomal protein S4"/>
    <property type="match status" value="1"/>
</dbReference>
<protein>
    <recommendedName>
        <fullName evidence="6 7">Small ribosomal subunit protein uS4</fullName>
    </recommendedName>
</protein>
<evidence type="ECO:0000256" key="6">
    <source>
        <dbReference type="ARBA" id="ARBA00035254"/>
    </source>
</evidence>
<dbReference type="Pfam" id="PF01479">
    <property type="entry name" value="S4"/>
    <property type="match status" value="1"/>
</dbReference>
<proteinExistence type="inferred from homology"/>
<dbReference type="GO" id="GO:0015935">
    <property type="term" value="C:small ribosomal subunit"/>
    <property type="evidence" value="ECO:0007669"/>
    <property type="project" value="InterPro"/>
</dbReference>
<dbReference type="InterPro" id="IPR022801">
    <property type="entry name" value="Ribosomal_uS4"/>
</dbReference>
<name>A0A1Y6CP78_9BACT</name>
<dbReference type="SMART" id="SM00363">
    <property type="entry name" value="S4"/>
    <property type="match status" value="1"/>
</dbReference>
<evidence type="ECO:0000256" key="2">
    <source>
        <dbReference type="ARBA" id="ARBA00022730"/>
    </source>
</evidence>
<evidence type="ECO:0000256" key="1">
    <source>
        <dbReference type="ARBA" id="ARBA00007465"/>
    </source>
</evidence>
<evidence type="ECO:0000256" key="4">
    <source>
        <dbReference type="ARBA" id="ARBA00022980"/>
    </source>
</evidence>
<dbReference type="GO" id="GO:0019843">
    <property type="term" value="F:rRNA binding"/>
    <property type="evidence" value="ECO:0007669"/>
    <property type="project" value="UniProtKB-UniRule"/>
</dbReference>
<accession>A0A1Y6CP78</accession>
<dbReference type="AlphaFoldDB" id="A0A1Y6CP78"/>
<gene>
    <name evidence="7" type="primary">rpsD</name>
    <name evidence="11" type="ORF">SAMN06296036_13260</name>
</gene>
<evidence type="ECO:0000256" key="7">
    <source>
        <dbReference type="HAMAP-Rule" id="MF_01306"/>
    </source>
</evidence>
<keyword evidence="2 7" id="KW-0699">rRNA-binding</keyword>
<dbReference type="GO" id="GO:0003735">
    <property type="term" value="F:structural constituent of ribosome"/>
    <property type="evidence" value="ECO:0007669"/>
    <property type="project" value="InterPro"/>
</dbReference>
<dbReference type="Pfam" id="PF00163">
    <property type="entry name" value="Ribosomal_S4"/>
    <property type="match status" value="1"/>
</dbReference>
<evidence type="ECO:0000259" key="10">
    <source>
        <dbReference type="SMART" id="SM01390"/>
    </source>
</evidence>
<dbReference type="STRING" id="1513793.SAMN06296036_13260"/>